<evidence type="ECO:0000256" key="1">
    <source>
        <dbReference type="SAM" id="SignalP"/>
    </source>
</evidence>
<organism evidence="3 4">
    <name type="scientific">Bremerella cremea</name>
    <dbReference type="NCBI Taxonomy" id="1031537"/>
    <lineage>
        <taxon>Bacteria</taxon>
        <taxon>Pseudomonadati</taxon>
        <taxon>Planctomycetota</taxon>
        <taxon>Planctomycetia</taxon>
        <taxon>Pirellulales</taxon>
        <taxon>Pirellulaceae</taxon>
        <taxon>Bremerella</taxon>
    </lineage>
</organism>
<dbReference type="InterPro" id="IPR038637">
    <property type="entry name" value="NPCBM_sf"/>
</dbReference>
<proteinExistence type="predicted"/>
<dbReference type="InterPro" id="IPR013222">
    <property type="entry name" value="Glyco_hyd_98_carb-bd"/>
</dbReference>
<gene>
    <name evidence="3" type="ORF">DTL42_21145</name>
</gene>
<sequence>MQFSVSVFRFASFVLLIGLASPCLAQSALTSQIQTIGQPERTVSLNEFPLSGQWTGPGQNIDVSQIVRFGNPGLIKEDSVVALEDGSYFAAKELRTEGVTLHAYCQLWDEMQVPLRPLRGILLRAHLDPDQTRQSLDRIHNYQGSHDRLLLSNGDYIDGTFRNLSALKVEFQVGEKSLELDRRRIEEIYFAQTSATSAPPQQGVWIGFRDGSMFLAQNIRLADDRVTLQMRSGFALRSSALENAYAYMVYLRPLGNDVRYLSDLDAIGFKTLGFLAPSWEYKKDRNILGGTLKSDGYISQKGIGLHATARLAYRVEASDARFKAKVGIDDDTDGAGSVVFKVYVSETGSQWKPVFESPIVRGGDLPVDVDVPVKGMKGIALVVEFADGADVLDHANWFDARFEPE</sequence>
<dbReference type="SMART" id="SM00776">
    <property type="entry name" value="NPCBM"/>
    <property type="match status" value="1"/>
</dbReference>
<feature type="domain" description="Glycosyl hydrolase family 98 putative carbohydrate-binding module" evidence="2">
    <location>
        <begin position="255"/>
        <end position="404"/>
    </location>
</feature>
<evidence type="ECO:0000259" key="2">
    <source>
        <dbReference type="SMART" id="SM00776"/>
    </source>
</evidence>
<accession>A0A368KJZ4</accession>
<name>A0A368KJZ4_9BACT</name>
<dbReference type="Proteomes" id="UP000253562">
    <property type="component" value="Unassembled WGS sequence"/>
</dbReference>
<dbReference type="AlphaFoldDB" id="A0A368KJZ4"/>
<feature type="signal peptide" evidence="1">
    <location>
        <begin position="1"/>
        <end position="25"/>
    </location>
</feature>
<evidence type="ECO:0000313" key="3">
    <source>
        <dbReference type="EMBL" id="RCS41088.1"/>
    </source>
</evidence>
<feature type="chain" id="PRO_5016968723" description="Glycosyl hydrolase family 98 putative carbohydrate-binding module domain-containing protein" evidence="1">
    <location>
        <begin position="26"/>
        <end position="405"/>
    </location>
</feature>
<dbReference type="InterPro" id="IPR008979">
    <property type="entry name" value="Galactose-bd-like_sf"/>
</dbReference>
<protein>
    <recommendedName>
        <fullName evidence="2">Glycosyl hydrolase family 98 putative carbohydrate-binding module domain-containing protein</fullName>
    </recommendedName>
</protein>
<keyword evidence="1" id="KW-0732">Signal</keyword>
<dbReference type="Pfam" id="PF08305">
    <property type="entry name" value="NPCBM"/>
    <property type="match status" value="1"/>
</dbReference>
<dbReference type="Gene3D" id="2.60.120.1060">
    <property type="entry name" value="NPCBM/NEW2 domain"/>
    <property type="match status" value="1"/>
</dbReference>
<comment type="caution">
    <text evidence="3">The sequence shown here is derived from an EMBL/GenBank/DDBJ whole genome shotgun (WGS) entry which is preliminary data.</text>
</comment>
<evidence type="ECO:0000313" key="4">
    <source>
        <dbReference type="Proteomes" id="UP000253562"/>
    </source>
</evidence>
<dbReference type="EMBL" id="QPEX01000045">
    <property type="protein sequence ID" value="RCS41088.1"/>
    <property type="molecule type" value="Genomic_DNA"/>
</dbReference>
<dbReference type="SUPFAM" id="SSF49785">
    <property type="entry name" value="Galactose-binding domain-like"/>
    <property type="match status" value="1"/>
</dbReference>
<reference evidence="3 4" key="1">
    <citation type="submission" date="2018-07" db="EMBL/GenBank/DDBJ databases">
        <title>Comparative genomes isolates from brazilian mangrove.</title>
        <authorList>
            <person name="De Araujo J.E."/>
            <person name="Taketani R.G."/>
            <person name="Silva M.C.P."/>
            <person name="Lourenco M.V."/>
            <person name="Oliveira V.M."/>
            <person name="Andreote F.D."/>
        </authorList>
    </citation>
    <scope>NUCLEOTIDE SEQUENCE [LARGE SCALE GENOMIC DNA]</scope>
    <source>
        <strain evidence="3 4">HEX PRIS-MGV</strain>
    </source>
</reference>